<evidence type="ECO:0000256" key="2">
    <source>
        <dbReference type="ARBA" id="ARBA00022723"/>
    </source>
</evidence>
<dbReference type="CDD" id="cd12148">
    <property type="entry name" value="fungal_TF_MHR"/>
    <property type="match status" value="1"/>
</dbReference>
<dbReference type="Pfam" id="PF04082">
    <property type="entry name" value="Fungal_trans"/>
    <property type="match status" value="1"/>
</dbReference>
<feature type="compositionally biased region" description="Polar residues" evidence="8">
    <location>
        <begin position="1076"/>
        <end position="1092"/>
    </location>
</feature>
<dbReference type="InterPro" id="IPR051089">
    <property type="entry name" value="prtT"/>
</dbReference>
<comment type="caution">
    <text evidence="10">The sequence shown here is derived from an EMBL/GenBank/DDBJ whole genome shotgun (WGS) entry which is preliminary data.</text>
</comment>
<feature type="region of interest" description="Disordered" evidence="8">
    <location>
        <begin position="410"/>
        <end position="517"/>
    </location>
</feature>
<evidence type="ECO:0000259" key="9">
    <source>
        <dbReference type="PROSITE" id="PS50048"/>
    </source>
</evidence>
<dbReference type="Gene3D" id="3.10.20.30">
    <property type="match status" value="1"/>
</dbReference>
<evidence type="ECO:0000256" key="8">
    <source>
        <dbReference type="SAM" id="MobiDB-lite"/>
    </source>
</evidence>
<keyword evidence="11" id="KW-1185">Reference proteome</keyword>
<keyword evidence="5" id="KW-0238">DNA-binding</keyword>
<name>A0A9P8I0Q7_9PEZI</name>
<reference evidence="10" key="1">
    <citation type="submission" date="2021-03" db="EMBL/GenBank/DDBJ databases">
        <title>Comparative genomics and phylogenomic investigation of the class Geoglossomycetes provide insights into ecological specialization and systematics.</title>
        <authorList>
            <person name="Melie T."/>
            <person name="Pirro S."/>
            <person name="Miller A.N."/>
            <person name="Quandt A."/>
        </authorList>
    </citation>
    <scope>NUCLEOTIDE SEQUENCE</scope>
    <source>
        <strain evidence="10">GBOQ0MN5Z8</strain>
    </source>
</reference>
<dbReference type="OrthoDB" id="8062037at2759"/>
<dbReference type="GO" id="GO:0005634">
    <property type="term" value="C:nucleus"/>
    <property type="evidence" value="ECO:0007669"/>
    <property type="project" value="UniProtKB-SubCell"/>
</dbReference>
<dbReference type="Gene3D" id="4.10.240.10">
    <property type="entry name" value="Zn(2)-C6 fungal-type DNA-binding domain"/>
    <property type="match status" value="1"/>
</dbReference>
<keyword evidence="2" id="KW-0479">Metal-binding</keyword>
<evidence type="ECO:0000256" key="4">
    <source>
        <dbReference type="ARBA" id="ARBA00023015"/>
    </source>
</evidence>
<dbReference type="AlphaFoldDB" id="A0A9P8I0Q7"/>
<gene>
    <name evidence="10" type="ORF">FGG08_002116</name>
</gene>
<evidence type="ECO:0000256" key="5">
    <source>
        <dbReference type="ARBA" id="ARBA00023125"/>
    </source>
</evidence>
<dbReference type="SUPFAM" id="SSF57701">
    <property type="entry name" value="Zn2/Cys6 DNA-binding domain"/>
    <property type="match status" value="1"/>
</dbReference>
<proteinExistence type="predicted"/>
<feature type="region of interest" description="Disordered" evidence="8">
    <location>
        <begin position="1035"/>
        <end position="1092"/>
    </location>
</feature>
<dbReference type="EMBL" id="JAGHQL010000030">
    <property type="protein sequence ID" value="KAH0543555.1"/>
    <property type="molecule type" value="Genomic_DNA"/>
</dbReference>
<dbReference type="InterPro" id="IPR001138">
    <property type="entry name" value="Zn2Cys6_DnaBD"/>
</dbReference>
<evidence type="ECO:0000313" key="11">
    <source>
        <dbReference type="Proteomes" id="UP000698800"/>
    </source>
</evidence>
<dbReference type="GO" id="GO:0000981">
    <property type="term" value="F:DNA-binding transcription factor activity, RNA polymerase II-specific"/>
    <property type="evidence" value="ECO:0007669"/>
    <property type="project" value="InterPro"/>
</dbReference>
<evidence type="ECO:0000313" key="10">
    <source>
        <dbReference type="EMBL" id="KAH0543555.1"/>
    </source>
</evidence>
<feature type="region of interest" description="Disordered" evidence="8">
    <location>
        <begin position="278"/>
        <end position="316"/>
    </location>
</feature>
<dbReference type="SMART" id="SM00066">
    <property type="entry name" value="GAL4"/>
    <property type="match status" value="1"/>
</dbReference>
<sequence length="1229" mass="133716">MVNALIKQLSTIILSFVTISTQIPSPKLIKRPIPYHRSSDTINMATRVPGHFTLLYFASASSYTKKDFETFQAPLPLPKLFDVLEEKYPGIRDKVLSRCAVTVNLDYVDVGTGGEDGKDGNGEHITEGTLMIKEGDEVALIPPYVKITKVPVFKSKNSQIPAAFENLCQASAIPSSVVRDQQHRPSHGFSPDLSPERTAEALKASRIVLDLSQSVGLIPSSYWTTRILFHRRCACRHCGGRTPKLKKYIGQRLLSGPGIVRTTIAAWCDASKNGDATLARDGAPQSSYPTNPNQHLPQHSLSPLSPDGPQQPYYQVPLAAPQSPISDANAAATSGNDPKRPRACESCRGLKVRCELNTNNPEGACKRCAKAGRECVVTAPSRKRQKKTDSRVAELEKKIDALTASLVATKSNAQRRESESCDESLEDGATQHGGTHDQLKALGDLPPIHSPTQRIPRGGIETNEWLRAPDRFSGTPSQDVSTRKAPVPGSLAGQKRTHSGEAHINATSGASPEARTSTIVAAERSSSVKEEGPNMYSFLIPKGTKARTLNSIPTPESTASSYGNYEYADVIDRRILSSELAASIFDHYIKNMTPHFPAVVFPSGTTAAEIRRTKPTLFLAILSVGSYVIGNPDIQRSLMKEIMRVYAERIICNGEKTLELIQSLNVSTLWYWPPEHFEELKFYQLIHIAALMAIDVGMGRRVKSVKHRRMAGQCSRKNPFPDPETPEARRAWLCCYFTACNVAQSLRRPNLIKWTSYMQDCIDYFESSPEALPSDKVLCQLVRSQHIAEDVAVQFSIDDPPASMVISDPKVQYALKGFERQFEEWTAHIPKDMDSSALKLCIHAVNLYMHEIAMHIDHDGDDFRPPFIEATFSKESGKGETGLLTTARISALTACLTSIHDCFRIFLSFDSTTMRCIPIYNFVRMAYAVVALIKMYLAASAPNSELGKIFKKEEMKVEYYLDALLDILRATADDDKYKPAAKFCMILLMLKTWFQKQRDGKTGGGLFNRDICAGAKIAKVFASGLGFGGDCPGRGGGHSGSRGDGTIPTTPRQGPAYPQILSSNEGTPLPTKDGELNQQHGSVENGQGHSGYSTANTPLQLLSEVAMGNSNGVAESPIPGRGPFNNYPWMNANVDGAPAPPPGGSSYGVAAMGPDGAPPIVNHTNQTLPGADPTAAGDQGGALEAIVGDGLGGYEQVMGFSDGDFASFMNDGFLNAVLDGAPNIFDNWG</sequence>
<dbReference type="FunFam" id="4.10.240.10:FF:000003">
    <property type="entry name" value="C6 transcription factor (Leu3)"/>
    <property type="match status" value="1"/>
</dbReference>
<dbReference type="InterPro" id="IPR016155">
    <property type="entry name" value="Mopterin_synth/thiamin_S_b"/>
</dbReference>
<comment type="subcellular location">
    <subcellularLocation>
        <location evidence="1">Nucleus</location>
    </subcellularLocation>
</comment>
<evidence type="ECO:0000256" key="6">
    <source>
        <dbReference type="ARBA" id="ARBA00023163"/>
    </source>
</evidence>
<evidence type="ECO:0000256" key="1">
    <source>
        <dbReference type="ARBA" id="ARBA00004123"/>
    </source>
</evidence>
<dbReference type="InterPro" id="IPR012675">
    <property type="entry name" value="Beta-grasp_dom_sf"/>
</dbReference>
<keyword evidence="7" id="KW-0539">Nucleus</keyword>
<dbReference type="GO" id="GO:0000976">
    <property type="term" value="F:transcription cis-regulatory region binding"/>
    <property type="evidence" value="ECO:0007669"/>
    <property type="project" value="TreeGrafter"/>
</dbReference>
<dbReference type="SUPFAM" id="SSF54285">
    <property type="entry name" value="MoaD/ThiS"/>
    <property type="match status" value="1"/>
</dbReference>
<dbReference type="Pfam" id="PF00172">
    <property type="entry name" value="Zn_clus"/>
    <property type="match status" value="1"/>
</dbReference>
<organism evidence="10 11">
    <name type="scientific">Glutinoglossum americanum</name>
    <dbReference type="NCBI Taxonomy" id="1670608"/>
    <lineage>
        <taxon>Eukaryota</taxon>
        <taxon>Fungi</taxon>
        <taxon>Dikarya</taxon>
        <taxon>Ascomycota</taxon>
        <taxon>Pezizomycotina</taxon>
        <taxon>Geoglossomycetes</taxon>
        <taxon>Geoglossales</taxon>
        <taxon>Geoglossaceae</taxon>
        <taxon>Glutinoglossum</taxon>
    </lineage>
</organism>
<dbReference type="CDD" id="cd00067">
    <property type="entry name" value="GAL4"/>
    <property type="match status" value="1"/>
</dbReference>
<dbReference type="PROSITE" id="PS00463">
    <property type="entry name" value="ZN2_CY6_FUNGAL_1"/>
    <property type="match status" value="1"/>
</dbReference>
<dbReference type="Proteomes" id="UP000698800">
    <property type="component" value="Unassembled WGS sequence"/>
</dbReference>
<accession>A0A9P8I0Q7</accession>
<evidence type="ECO:0000256" key="7">
    <source>
        <dbReference type="ARBA" id="ARBA00023242"/>
    </source>
</evidence>
<feature type="compositionally biased region" description="Polar residues" evidence="8">
    <location>
        <begin position="284"/>
        <end position="303"/>
    </location>
</feature>
<keyword evidence="4" id="KW-0805">Transcription regulation</keyword>
<evidence type="ECO:0000256" key="3">
    <source>
        <dbReference type="ARBA" id="ARBA00022833"/>
    </source>
</evidence>
<dbReference type="PANTHER" id="PTHR31845:SF39">
    <property type="entry name" value="TRANSCRIPTION FACTOR PBCR-RELATED"/>
    <property type="match status" value="1"/>
</dbReference>
<feature type="compositionally biased region" description="Polar residues" evidence="8">
    <location>
        <begin position="505"/>
        <end position="517"/>
    </location>
</feature>
<feature type="domain" description="Zn(2)-C6 fungal-type" evidence="9">
    <location>
        <begin position="343"/>
        <end position="377"/>
    </location>
</feature>
<protein>
    <recommendedName>
        <fullName evidence="9">Zn(2)-C6 fungal-type domain-containing protein</fullName>
    </recommendedName>
</protein>
<keyword evidence="3" id="KW-0862">Zinc</keyword>
<dbReference type="PROSITE" id="PS50048">
    <property type="entry name" value="ZN2_CY6_FUNGAL_2"/>
    <property type="match status" value="1"/>
</dbReference>
<dbReference type="GO" id="GO:0008270">
    <property type="term" value="F:zinc ion binding"/>
    <property type="evidence" value="ECO:0007669"/>
    <property type="project" value="InterPro"/>
</dbReference>
<dbReference type="GO" id="GO:0001216">
    <property type="term" value="F:DNA-binding transcription activator activity"/>
    <property type="evidence" value="ECO:0007669"/>
    <property type="project" value="UniProtKB-ARBA"/>
</dbReference>
<dbReference type="InterPro" id="IPR007219">
    <property type="entry name" value="XnlR_reg_dom"/>
</dbReference>
<dbReference type="PANTHER" id="PTHR31845">
    <property type="entry name" value="FINGER DOMAIN PROTEIN, PUTATIVE-RELATED"/>
    <property type="match status" value="1"/>
</dbReference>
<dbReference type="GO" id="GO:0006351">
    <property type="term" value="P:DNA-templated transcription"/>
    <property type="evidence" value="ECO:0007669"/>
    <property type="project" value="InterPro"/>
</dbReference>
<keyword evidence="6" id="KW-0804">Transcription</keyword>
<dbReference type="CDD" id="cd00754">
    <property type="entry name" value="Ubl_MoaD"/>
    <property type="match status" value="1"/>
</dbReference>
<dbReference type="InterPro" id="IPR036864">
    <property type="entry name" value="Zn2-C6_fun-type_DNA-bd_sf"/>
</dbReference>